<evidence type="ECO:0008006" key="3">
    <source>
        <dbReference type="Google" id="ProtNLM"/>
    </source>
</evidence>
<name>A0A7S0RCW2_9CHLO</name>
<dbReference type="AlphaFoldDB" id="A0A7S0RCW2"/>
<dbReference type="EMBL" id="HBFA01023333">
    <property type="protein sequence ID" value="CAD8673642.1"/>
    <property type="molecule type" value="Transcribed_RNA"/>
</dbReference>
<evidence type="ECO:0000256" key="1">
    <source>
        <dbReference type="SAM" id="MobiDB-lite"/>
    </source>
</evidence>
<feature type="compositionally biased region" description="Basic residues" evidence="1">
    <location>
        <begin position="46"/>
        <end position="60"/>
    </location>
</feature>
<accession>A0A7S0RCW2</accession>
<gene>
    <name evidence="2" type="ORF">POBO1169_LOCUS11876</name>
</gene>
<feature type="compositionally biased region" description="Basic and acidic residues" evidence="1">
    <location>
        <begin position="61"/>
        <end position="86"/>
    </location>
</feature>
<sequence>MGSHKRSRGDSSSESDDSSDSSSSSGAAPRKDKKRHRKLEEAKEKKSSKKKEKKRKHKKEKSKDKDERKKGKRERKESKKSEKSNQDRQVPGGGQPSPSALQSTTAKSASSNKSPATLGTKTNVGVLSAREPPRRVMTAPMTQEAAAKAAARIERVWDPELGRMRAVRGDGQIVEECVSQQEQRRIMSASANHVSVRQYTGKDKFPSQHPWFGYK</sequence>
<reference evidence="2" key="1">
    <citation type="submission" date="2021-01" db="EMBL/GenBank/DDBJ databases">
        <authorList>
            <person name="Corre E."/>
            <person name="Pelletier E."/>
            <person name="Niang G."/>
            <person name="Scheremetjew M."/>
            <person name="Finn R."/>
            <person name="Kale V."/>
            <person name="Holt S."/>
            <person name="Cochrane G."/>
            <person name="Meng A."/>
            <person name="Brown T."/>
            <person name="Cohen L."/>
        </authorList>
    </citation>
    <scope>NUCLEOTIDE SEQUENCE</scope>
    <source>
        <strain evidence="2">CCMP722</strain>
    </source>
</reference>
<protein>
    <recommendedName>
        <fullName evidence="3">ADP-ribosylation factor-like protein 6-interacting protein 4</fullName>
    </recommendedName>
</protein>
<organism evidence="2">
    <name type="scientific">Pyramimonas obovata</name>
    <dbReference type="NCBI Taxonomy" id="1411642"/>
    <lineage>
        <taxon>Eukaryota</taxon>
        <taxon>Viridiplantae</taxon>
        <taxon>Chlorophyta</taxon>
        <taxon>Pyramimonadophyceae</taxon>
        <taxon>Pyramimonadales</taxon>
        <taxon>Pyramimonadaceae</taxon>
        <taxon>Pyramimonas</taxon>
        <taxon>Pyramimonas incertae sedis</taxon>
    </lineage>
</organism>
<feature type="compositionally biased region" description="Low complexity" evidence="1">
    <location>
        <begin position="103"/>
        <end position="117"/>
    </location>
</feature>
<feature type="region of interest" description="Disordered" evidence="1">
    <location>
        <begin position="1"/>
        <end position="143"/>
    </location>
</feature>
<proteinExistence type="predicted"/>
<evidence type="ECO:0000313" key="2">
    <source>
        <dbReference type="EMBL" id="CAD8673642.1"/>
    </source>
</evidence>